<dbReference type="GO" id="GO:0003824">
    <property type="term" value="F:catalytic activity"/>
    <property type="evidence" value="ECO:0007669"/>
    <property type="project" value="UniProtKB-ARBA"/>
</dbReference>
<protein>
    <submittedName>
        <fullName evidence="2">Pimeloyl-ACP methyl ester carboxylesterase</fullName>
    </submittedName>
</protein>
<reference evidence="2 3" key="1">
    <citation type="submission" date="2020-08" db="EMBL/GenBank/DDBJ databases">
        <title>Genomic Encyclopedia of Type Strains, Phase IV (KMG-IV): sequencing the most valuable type-strain genomes for metagenomic binning, comparative biology and taxonomic classification.</title>
        <authorList>
            <person name="Goeker M."/>
        </authorList>
    </citation>
    <scope>NUCLEOTIDE SEQUENCE [LARGE SCALE GENOMIC DNA]</scope>
    <source>
        <strain evidence="2 3">YIM 65646</strain>
    </source>
</reference>
<sequence length="250" mass="27374">MTLLSHDTAGDGPDVALFHSSVCDRRMWDPQWQTLIDAGFRVTRFDFQGFGETPVPTGPWNASEDVIALLDSLGIGRFHAVGASFGGRVAHQLAARWPDRVEKLLLLCSAAAVIDSTPDLDAFDEREEELVEQADIDALVALNVDTWLGPEASAEMREFVGAMQRRAFEVQFADEVDAPSTKPEFDLADITAETLVVQGAKDLEFFVKTARVLAGEIPGARLVELDWAGHLPTLENPAKTEPLILDFLKA</sequence>
<dbReference type="Proteomes" id="UP000548476">
    <property type="component" value="Unassembled WGS sequence"/>
</dbReference>
<name>A0A841FMZ2_9ACTN</name>
<keyword evidence="3" id="KW-1185">Reference proteome</keyword>
<dbReference type="PANTHER" id="PTHR43798:SF33">
    <property type="entry name" value="HYDROLASE, PUTATIVE (AFU_ORTHOLOGUE AFUA_2G14860)-RELATED"/>
    <property type="match status" value="1"/>
</dbReference>
<evidence type="ECO:0000313" key="2">
    <source>
        <dbReference type="EMBL" id="MBB6036273.1"/>
    </source>
</evidence>
<evidence type="ECO:0000259" key="1">
    <source>
        <dbReference type="Pfam" id="PF12697"/>
    </source>
</evidence>
<dbReference type="InterPro" id="IPR050266">
    <property type="entry name" value="AB_hydrolase_sf"/>
</dbReference>
<dbReference type="InterPro" id="IPR000073">
    <property type="entry name" value="AB_hydrolase_1"/>
</dbReference>
<dbReference type="GO" id="GO:0016020">
    <property type="term" value="C:membrane"/>
    <property type="evidence" value="ECO:0007669"/>
    <property type="project" value="TreeGrafter"/>
</dbReference>
<comment type="caution">
    <text evidence="2">The sequence shown here is derived from an EMBL/GenBank/DDBJ whole genome shotgun (WGS) entry which is preliminary data.</text>
</comment>
<dbReference type="RefSeq" id="WP_184789100.1">
    <property type="nucleotide sequence ID" value="NZ_BONT01000046.1"/>
</dbReference>
<evidence type="ECO:0000313" key="3">
    <source>
        <dbReference type="Proteomes" id="UP000548476"/>
    </source>
</evidence>
<dbReference type="Pfam" id="PF12697">
    <property type="entry name" value="Abhydrolase_6"/>
    <property type="match status" value="1"/>
</dbReference>
<feature type="domain" description="AB hydrolase-1" evidence="1">
    <location>
        <begin position="17"/>
        <end position="239"/>
    </location>
</feature>
<proteinExistence type="predicted"/>
<dbReference type="PANTHER" id="PTHR43798">
    <property type="entry name" value="MONOACYLGLYCEROL LIPASE"/>
    <property type="match status" value="1"/>
</dbReference>
<dbReference type="SUPFAM" id="SSF53474">
    <property type="entry name" value="alpha/beta-Hydrolases"/>
    <property type="match status" value="1"/>
</dbReference>
<dbReference type="AlphaFoldDB" id="A0A841FMZ2"/>
<dbReference type="Gene3D" id="3.40.50.1820">
    <property type="entry name" value="alpha/beta hydrolase"/>
    <property type="match status" value="1"/>
</dbReference>
<dbReference type="EMBL" id="JACHGT010000008">
    <property type="protein sequence ID" value="MBB6036273.1"/>
    <property type="molecule type" value="Genomic_DNA"/>
</dbReference>
<dbReference type="PRINTS" id="PR00111">
    <property type="entry name" value="ABHYDROLASE"/>
</dbReference>
<organism evidence="2 3">
    <name type="scientific">Phytomonospora endophytica</name>
    <dbReference type="NCBI Taxonomy" id="714109"/>
    <lineage>
        <taxon>Bacteria</taxon>
        <taxon>Bacillati</taxon>
        <taxon>Actinomycetota</taxon>
        <taxon>Actinomycetes</taxon>
        <taxon>Micromonosporales</taxon>
        <taxon>Micromonosporaceae</taxon>
        <taxon>Phytomonospora</taxon>
    </lineage>
</organism>
<accession>A0A841FMZ2</accession>
<dbReference type="InterPro" id="IPR029058">
    <property type="entry name" value="AB_hydrolase_fold"/>
</dbReference>
<gene>
    <name evidence="2" type="ORF">HNR73_004141</name>
</gene>